<gene>
    <name evidence="8" type="ORF">ACFSJF_13210</name>
</gene>
<dbReference type="SMART" id="SM00052">
    <property type="entry name" value="EAL"/>
    <property type="match status" value="1"/>
</dbReference>
<evidence type="ECO:0000259" key="7">
    <source>
        <dbReference type="PROSITE" id="PS50887"/>
    </source>
</evidence>
<reference evidence="9" key="1">
    <citation type="journal article" date="2019" name="Int. J. Syst. Evol. Microbiol.">
        <title>The Global Catalogue of Microorganisms (GCM) 10K type strain sequencing project: providing services to taxonomists for standard genome sequencing and annotation.</title>
        <authorList>
            <consortium name="The Broad Institute Genomics Platform"/>
            <consortium name="The Broad Institute Genome Sequencing Center for Infectious Disease"/>
            <person name="Wu L."/>
            <person name="Ma J."/>
        </authorList>
    </citation>
    <scope>NUCLEOTIDE SEQUENCE [LARGE SCALE GENOMIC DNA]</scope>
    <source>
        <strain evidence="9">R28</strain>
    </source>
</reference>
<feature type="domain" description="HAMP" evidence="6">
    <location>
        <begin position="281"/>
        <end position="336"/>
    </location>
</feature>
<keyword evidence="4" id="KW-1133">Transmembrane helix</keyword>
<dbReference type="PANTHER" id="PTHR44757">
    <property type="entry name" value="DIGUANYLATE CYCLASE DGCP"/>
    <property type="match status" value="1"/>
</dbReference>
<dbReference type="SUPFAM" id="SSF55073">
    <property type="entry name" value="Nucleotide cyclase"/>
    <property type="match status" value="1"/>
</dbReference>
<name>A0ABW4W1E3_9BACI</name>
<dbReference type="PANTHER" id="PTHR44757:SF2">
    <property type="entry name" value="BIOFILM ARCHITECTURE MAINTENANCE PROTEIN MBAA"/>
    <property type="match status" value="1"/>
</dbReference>
<dbReference type="PROSITE" id="PS50887">
    <property type="entry name" value="GGDEF"/>
    <property type="match status" value="1"/>
</dbReference>
<dbReference type="SMART" id="SM00304">
    <property type="entry name" value="HAMP"/>
    <property type="match status" value="1"/>
</dbReference>
<dbReference type="InterPro" id="IPR007892">
    <property type="entry name" value="CHASE4"/>
</dbReference>
<dbReference type="Pfam" id="PF05228">
    <property type="entry name" value="CHASE4"/>
    <property type="match status" value="1"/>
</dbReference>
<evidence type="ECO:0000256" key="3">
    <source>
        <dbReference type="ARBA" id="ARBA00023136"/>
    </source>
</evidence>
<protein>
    <submittedName>
        <fullName evidence="8">EAL domain-containing protein</fullName>
    </submittedName>
</protein>
<dbReference type="SMART" id="SM00267">
    <property type="entry name" value="GGDEF"/>
    <property type="match status" value="1"/>
</dbReference>
<dbReference type="InterPro" id="IPR043128">
    <property type="entry name" value="Rev_trsase/Diguanyl_cyclase"/>
</dbReference>
<dbReference type="PROSITE" id="PS50885">
    <property type="entry name" value="HAMP"/>
    <property type="match status" value="1"/>
</dbReference>
<sequence>MKLKAKTLLVLWVTTAVFIALIYIVFRPIMLEDSIELDRSSALKNLERINNILIGQMESLNRTNRDWSVWDDTYLFIKHEYPAYPDVNLQGDTFENNILNFMIYLDRNNEVVDQRGYDLEKRINVDLDPNFHSNFLPLFQSSNQIDDTFLISTSYGLTMTSLQSVYKSSGDGPSAGTLIMGRFINQRSITKIGERLSLSLSLNQLDSGVDQAGPIVDNISESELKGSLFLEDHLEEAIYEISYTDEREFYLQKKEDISRLLGYLIIIGMVLTFLVIFFLNRFILTRVEKLSLQLNKIQQSKNLQTRVSLGNGSKDEITALSYSINEMLSSLEDKQNEITKLAYSDQLTLLPNRYLFRKEFERYKKEGQEKMSLLFFDINDFKRVNDLLGHNIGDSLIKEVSGRVLPIIKEQDGLLARYGGDEFVILIINKDMATIRTIIETILHEVDKEYRVGPFKTFATVSIGVSNYPQDGETLEELLQKADIAMYEAKKSGRNQYIYYEDLTSASSYRDLLELENDLNFALQNKEFELYYQPIYSGSEREMVGVEALLRWNHPTNGQISPTRFVPVAEEMGLMPSIGLWILEAAIDQANKWYQKGLIGFVSINISKTQMKDSSFIDKLDQLIKKYPFMPPMIHFEITESDITHYVREVVAFAKELKKRKVKIALDDFGVGTSSLLYLKELPIDVIKIDRNFIKNVPEDHYDSVLLAGILKITKELNLEVIIEGIESPEQIEYITSRSDAKLQGYYFSKPKPAYELEKTLRLE</sequence>
<dbReference type="InterPro" id="IPR001633">
    <property type="entry name" value="EAL_dom"/>
</dbReference>
<evidence type="ECO:0000259" key="5">
    <source>
        <dbReference type="PROSITE" id="PS50883"/>
    </source>
</evidence>
<dbReference type="Gene3D" id="3.20.20.450">
    <property type="entry name" value="EAL domain"/>
    <property type="match status" value="1"/>
</dbReference>
<evidence type="ECO:0000313" key="9">
    <source>
        <dbReference type="Proteomes" id="UP001597383"/>
    </source>
</evidence>
<dbReference type="InterPro" id="IPR000160">
    <property type="entry name" value="GGDEF_dom"/>
</dbReference>
<dbReference type="InterPro" id="IPR029787">
    <property type="entry name" value="Nucleotide_cyclase"/>
</dbReference>
<comment type="caution">
    <text evidence="8">The sequence shown here is derived from an EMBL/GenBank/DDBJ whole genome shotgun (WGS) entry which is preliminary data.</text>
</comment>
<dbReference type="Gene3D" id="3.30.70.270">
    <property type="match status" value="1"/>
</dbReference>
<keyword evidence="9" id="KW-1185">Reference proteome</keyword>
<dbReference type="InterPro" id="IPR003660">
    <property type="entry name" value="HAMP_dom"/>
</dbReference>
<organism evidence="8 9">
    <name type="scientific">Ornithinibacillus salinisoli</name>
    <dbReference type="NCBI Taxonomy" id="1848459"/>
    <lineage>
        <taxon>Bacteria</taxon>
        <taxon>Bacillati</taxon>
        <taxon>Bacillota</taxon>
        <taxon>Bacilli</taxon>
        <taxon>Bacillales</taxon>
        <taxon>Bacillaceae</taxon>
        <taxon>Ornithinibacillus</taxon>
    </lineage>
</organism>
<dbReference type="InterPro" id="IPR052155">
    <property type="entry name" value="Biofilm_reg_signaling"/>
</dbReference>
<keyword evidence="4" id="KW-0812">Transmembrane</keyword>
<dbReference type="RefSeq" id="WP_377557876.1">
    <property type="nucleotide sequence ID" value="NZ_JBHUHQ010000017.1"/>
</dbReference>
<evidence type="ECO:0000259" key="6">
    <source>
        <dbReference type="PROSITE" id="PS50885"/>
    </source>
</evidence>
<dbReference type="PROSITE" id="PS50883">
    <property type="entry name" value="EAL"/>
    <property type="match status" value="1"/>
</dbReference>
<dbReference type="EMBL" id="JBHUHQ010000017">
    <property type="protein sequence ID" value="MFD2045233.1"/>
    <property type="molecule type" value="Genomic_DNA"/>
</dbReference>
<dbReference type="Proteomes" id="UP001597383">
    <property type="component" value="Unassembled WGS sequence"/>
</dbReference>
<dbReference type="InterPro" id="IPR035919">
    <property type="entry name" value="EAL_sf"/>
</dbReference>
<dbReference type="NCBIfam" id="TIGR00254">
    <property type="entry name" value="GGDEF"/>
    <property type="match status" value="1"/>
</dbReference>
<dbReference type="Pfam" id="PF00563">
    <property type="entry name" value="EAL"/>
    <property type="match status" value="1"/>
</dbReference>
<feature type="domain" description="GGDEF" evidence="7">
    <location>
        <begin position="369"/>
        <end position="502"/>
    </location>
</feature>
<proteinExistence type="predicted"/>
<feature type="transmembrane region" description="Helical" evidence="4">
    <location>
        <begin position="260"/>
        <end position="279"/>
    </location>
</feature>
<keyword evidence="3 4" id="KW-0472">Membrane</keyword>
<evidence type="ECO:0000256" key="4">
    <source>
        <dbReference type="SAM" id="Phobius"/>
    </source>
</evidence>
<comment type="subcellular location">
    <subcellularLocation>
        <location evidence="1">Cell membrane</location>
    </subcellularLocation>
</comment>
<evidence type="ECO:0000256" key="2">
    <source>
        <dbReference type="ARBA" id="ARBA00022475"/>
    </source>
</evidence>
<dbReference type="CDD" id="cd01948">
    <property type="entry name" value="EAL"/>
    <property type="match status" value="1"/>
</dbReference>
<evidence type="ECO:0000313" key="8">
    <source>
        <dbReference type="EMBL" id="MFD2045233.1"/>
    </source>
</evidence>
<dbReference type="Gene3D" id="6.10.340.10">
    <property type="match status" value="1"/>
</dbReference>
<keyword evidence="2" id="KW-1003">Cell membrane</keyword>
<feature type="domain" description="EAL" evidence="5">
    <location>
        <begin position="512"/>
        <end position="764"/>
    </location>
</feature>
<dbReference type="CDD" id="cd01949">
    <property type="entry name" value="GGDEF"/>
    <property type="match status" value="1"/>
</dbReference>
<accession>A0ABW4W1E3</accession>
<evidence type="ECO:0000256" key="1">
    <source>
        <dbReference type="ARBA" id="ARBA00004236"/>
    </source>
</evidence>
<feature type="transmembrane region" description="Helical" evidence="4">
    <location>
        <begin position="7"/>
        <end position="26"/>
    </location>
</feature>
<dbReference type="SUPFAM" id="SSF141868">
    <property type="entry name" value="EAL domain-like"/>
    <property type="match status" value="1"/>
</dbReference>
<dbReference type="Pfam" id="PF00990">
    <property type="entry name" value="GGDEF"/>
    <property type="match status" value="1"/>
</dbReference>